<evidence type="ECO:0000313" key="2">
    <source>
        <dbReference type="Proteomes" id="UP001183176"/>
    </source>
</evidence>
<dbReference type="Proteomes" id="UP001183176">
    <property type="component" value="Unassembled WGS sequence"/>
</dbReference>
<accession>A0ABU2J5T4</accession>
<name>A0ABU2J5T4_9ACTN</name>
<reference evidence="2" key="1">
    <citation type="submission" date="2023-07" db="EMBL/GenBank/DDBJ databases">
        <title>30 novel species of actinomycetes from the DSMZ collection.</title>
        <authorList>
            <person name="Nouioui I."/>
        </authorList>
    </citation>
    <scope>NUCLEOTIDE SEQUENCE [LARGE SCALE GENOMIC DNA]</scope>
    <source>
        <strain evidence="2">DSM 44399</strain>
    </source>
</reference>
<organism evidence="1 2">
    <name type="scientific">Jatrophihabitans lederbergiae</name>
    <dbReference type="NCBI Taxonomy" id="3075547"/>
    <lineage>
        <taxon>Bacteria</taxon>
        <taxon>Bacillati</taxon>
        <taxon>Actinomycetota</taxon>
        <taxon>Actinomycetes</taxon>
        <taxon>Jatrophihabitantales</taxon>
        <taxon>Jatrophihabitantaceae</taxon>
        <taxon>Jatrophihabitans</taxon>
    </lineage>
</organism>
<protein>
    <submittedName>
        <fullName evidence="1">TIGR03089 family protein</fullName>
    </submittedName>
</protein>
<comment type="caution">
    <text evidence="1">The sequence shown here is derived from an EMBL/GenBank/DDBJ whole genome shotgun (WGS) entry which is preliminary data.</text>
</comment>
<proteinExistence type="predicted"/>
<dbReference type="SUPFAM" id="SSF56801">
    <property type="entry name" value="Acetyl-CoA synthetase-like"/>
    <property type="match status" value="1"/>
</dbReference>
<dbReference type="RefSeq" id="WP_311421494.1">
    <property type="nucleotide sequence ID" value="NZ_JAVREH010000003.1"/>
</dbReference>
<sequence length="254" mass="26110">MADLTPEALFSARLAADPGAPLVTFYDDETGERAELSAKSLGNWVAKTHYLLLDELALAPGDRACVRLPVHWLAAPILLGCWFAGLEIVTAPEQAGVVFADADSLAVLDLAAAEDVFSVSLLSMARPSTPPAGASDYATSVRPMPDSWATVRAQAGPEVPALDGLSRARLAAAAAESAQRLGLAQGGRLLWTTDWSGESAGGAGDRAGASAAENGWTAALVAPLAVGGSVVLVRHPDESRTAAKAQAEHATVVH</sequence>
<dbReference type="Gene3D" id="3.40.50.12780">
    <property type="entry name" value="N-terminal domain of ligase-like"/>
    <property type="match status" value="1"/>
</dbReference>
<keyword evidence="2" id="KW-1185">Reference proteome</keyword>
<dbReference type="NCBIfam" id="TIGR03089">
    <property type="entry name" value="TIGR03089 family protein"/>
    <property type="match status" value="1"/>
</dbReference>
<dbReference type="EMBL" id="JAVREH010000003">
    <property type="protein sequence ID" value="MDT0260336.1"/>
    <property type="molecule type" value="Genomic_DNA"/>
</dbReference>
<dbReference type="InterPro" id="IPR017523">
    <property type="entry name" value="Rv3268"/>
</dbReference>
<dbReference type="InterPro" id="IPR042099">
    <property type="entry name" value="ANL_N_sf"/>
</dbReference>
<evidence type="ECO:0000313" key="1">
    <source>
        <dbReference type="EMBL" id="MDT0260336.1"/>
    </source>
</evidence>
<gene>
    <name evidence="1" type="ORF">RM423_02895</name>
</gene>